<dbReference type="SMART" id="SM00354">
    <property type="entry name" value="HTH_LACI"/>
    <property type="match status" value="1"/>
</dbReference>
<keyword evidence="1" id="KW-0805">Transcription regulation</keyword>
<name>A0A1H1W050_9ACTN</name>
<dbReference type="Proteomes" id="UP000199103">
    <property type="component" value="Chromosome I"/>
</dbReference>
<evidence type="ECO:0000259" key="4">
    <source>
        <dbReference type="PROSITE" id="PS50932"/>
    </source>
</evidence>
<protein>
    <submittedName>
        <fullName evidence="5">Transcriptional regulator, LacI family</fullName>
    </submittedName>
</protein>
<dbReference type="Pfam" id="PF00356">
    <property type="entry name" value="LacI"/>
    <property type="match status" value="1"/>
</dbReference>
<accession>A0A1H1W050</accession>
<organism evidence="5 6">
    <name type="scientific">Microlunatus soli</name>
    <dbReference type="NCBI Taxonomy" id="630515"/>
    <lineage>
        <taxon>Bacteria</taxon>
        <taxon>Bacillati</taxon>
        <taxon>Actinomycetota</taxon>
        <taxon>Actinomycetes</taxon>
        <taxon>Propionibacteriales</taxon>
        <taxon>Propionibacteriaceae</taxon>
        <taxon>Microlunatus</taxon>
    </lineage>
</organism>
<dbReference type="InterPro" id="IPR046335">
    <property type="entry name" value="LacI/GalR-like_sensor"/>
</dbReference>
<dbReference type="InterPro" id="IPR000843">
    <property type="entry name" value="HTH_LacI"/>
</dbReference>
<gene>
    <name evidence="5" type="ORF">SAMN04489812_3433</name>
</gene>
<dbReference type="Pfam" id="PF13377">
    <property type="entry name" value="Peripla_BP_3"/>
    <property type="match status" value="1"/>
</dbReference>
<sequence length="349" mass="37859">MPRPRSATSPGRPTMATIAREAGVSVPTVSKVLNGWSEVAPQTRLRVEQLLDERGYVRRRGDRSGASHSLVEVVIDSLDNSWAAALLAGVEAACHDRNLGVAVTVARDSGRPGGDWVDKIIARGSRGVIGALVQLGAVQRRKLERAAIPCVMVDPVATPEDTVYSVGATNWAGGRTAAEHLIELGHRRIGVLAGPEDLLCNRARVAGYRAAMDRADLEVPDGYVRYGADFSTYTGRDLTAEFLDLDQPPTALFIGADTLALGAYRTIGERRLTIPADLSIVGFDDRPESHWVSPRLTTVRQPVEEMAVAALDLLAQLIRGRQPRSRRVELATILLERESTGVPRPDRNR</sequence>
<dbReference type="PANTHER" id="PTHR30146:SF153">
    <property type="entry name" value="LACTOSE OPERON REPRESSOR"/>
    <property type="match status" value="1"/>
</dbReference>
<dbReference type="STRING" id="630515.SAMN04489812_3433"/>
<evidence type="ECO:0000313" key="6">
    <source>
        <dbReference type="Proteomes" id="UP000199103"/>
    </source>
</evidence>
<evidence type="ECO:0000256" key="3">
    <source>
        <dbReference type="ARBA" id="ARBA00023163"/>
    </source>
</evidence>
<dbReference type="PROSITE" id="PS50932">
    <property type="entry name" value="HTH_LACI_2"/>
    <property type="match status" value="1"/>
</dbReference>
<dbReference type="AlphaFoldDB" id="A0A1H1W050"/>
<keyword evidence="2" id="KW-0238">DNA-binding</keyword>
<dbReference type="CDD" id="cd01392">
    <property type="entry name" value="HTH_LacI"/>
    <property type="match status" value="1"/>
</dbReference>
<dbReference type="SUPFAM" id="SSF47413">
    <property type="entry name" value="lambda repressor-like DNA-binding domains"/>
    <property type="match status" value="1"/>
</dbReference>
<dbReference type="PANTHER" id="PTHR30146">
    <property type="entry name" value="LACI-RELATED TRANSCRIPTIONAL REPRESSOR"/>
    <property type="match status" value="1"/>
</dbReference>
<dbReference type="GO" id="GO:0000976">
    <property type="term" value="F:transcription cis-regulatory region binding"/>
    <property type="evidence" value="ECO:0007669"/>
    <property type="project" value="TreeGrafter"/>
</dbReference>
<evidence type="ECO:0000313" key="5">
    <source>
        <dbReference type="EMBL" id="SDS90487.1"/>
    </source>
</evidence>
<dbReference type="EMBL" id="LT629772">
    <property type="protein sequence ID" value="SDS90487.1"/>
    <property type="molecule type" value="Genomic_DNA"/>
</dbReference>
<feature type="domain" description="HTH lacI-type" evidence="4">
    <location>
        <begin position="13"/>
        <end position="67"/>
    </location>
</feature>
<dbReference type="SUPFAM" id="SSF53822">
    <property type="entry name" value="Periplasmic binding protein-like I"/>
    <property type="match status" value="1"/>
</dbReference>
<keyword evidence="3" id="KW-0804">Transcription</keyword>
<dbReference type="InterPro" id="IPR028082">
    <property type="entry name" value="Peripla_BP_I"/>
</dbReference>
<reference evidence="5 6" key="1">
    <citation type="submission" date="2016-10" db="EMBL/GenBank/DDBJ databases">
        <authorList>
            <person name="de Groot N.N."/>
        </authorList>
    </citation>
    <scope>NUCLEOTIDE SEQUENCE [LARGE SCALE GENOMIC DNA]</scope>
    <source>
        <strain evidence="5 6">DSM 21800</strain>
    </source>
</reference>
<evidence type="ECO:0000256" key="2">
    <source>
        <dbReference type="ARBA" id="ARBA00023125"/>
    </source>
</evidence>
<dbReference type="Gene3D" id="1.10.260.40">
    <property type="entry name" value="lambda repressor-like DNA-binding domains"/>
    <property type="match status" value="1"/>
</dbReference>
<dbReference type="Gene3D" id="3.40.50.2300">
    <property type="match status" value="2"/>
</dbReference>
<evidence type="ECO:0000256" key="1">
    <source>
        <dbReference type="ARBA" id="ARBA00023015"/>
    </source>
</evidence>
<proteinExistence type="predicted"/>
<dbReference type="GO" id="GO:0003700">
    <property type="term" value="F:DNA-binding transcription factor activity"/>
    <property type="evidence" value="ECO:0007669"/>
    <property type="project" value="TreeGrafter"/>
</dbReference>
<dbReference type="OrthoDB" id="3227375at2"/>
<dbReference type="RefSeq" id="WP_091526727.1">
    <property type="nucleotide sequence ID" value="NZ_LT629772.1"/>
</dbReference>
<keyword evidence="6" id="KW-1185">Reference proteome</keyword>
<dbReference type="InterPro" id="IPR010982">
    <property type="entry name" value="Lambda_DNA-bd_dom_sf"/>
</dbReference>